<sequence>MANPLVSIAVPVAGIVAAKLGTKAAAAGWGAVFGEEAPTVQAEKAAKKNVAKRRKQAKKDGLPKSEIAAIKDPVDEQPVWKMMLWATVSGVLLQGLRMAAKRGAKSGAERLTMRRPRPNRG</sequence>
<proteinExistence type="predicted"/>
<feature type="region of interest" description="Disordered" evidence="1">
    <location>
        <begin position="101"/>
        <end position="121"/>
    </location>
</feature>
<dbReference type="Pfam" id="PF14019">
    <property type="entry name" value="DUF4235"/>
    <property type="match status" value="1"/>
</dbReference>
<evidence type="ECO:0000313" key="2">
    <source>
        <dbReference type="EMBL" id="ASK66523.1"/>
    </source>
</evidence>
<evidence type="ECO:0000256" key="1">
    <source>
        <dbReference type="SAM" id="MobiDB-lite"/>
    </source>
</evidence>
<dbReference type="InterPro" id="IPR025329">
    <property type="entry name" value="DUF4235"/>
</dbReference>
<dbReference type="AlphaFoldDB" id="A0A220UFN7"/>
<protein>
    <recommendedName>
        <fullName evidence="4">DUF4235 domain-containing protein</fullName>
    </recommendedName>
</protein>
<gene>
    <name evidence="2" type="ORF">CFK39_12685</name>
</gene>
<dbReference type="Proteomes" id="UP000198398">
    <property type="component" value="Chromosome"/>
</dbReference>
<reference evidence="3" key="1">
    <citation type="submission" date="2017-07" db="EMBL/GenBank/DDBJ databases">
        <title>Brachybacterium sp. VR2415.</title>
        <authorList>
            <person name="Tak E.J."/>
            <person name="Bae J.-W."/>
        </authorList>
    </citation>
    <scope>NUCLEOTIDE SEQUENCE [LARGE SCALE GENOMIC DNA]</scope>
    <source>
        <strain evidence="3">VR2415</strain>
    </source>
</reference>
<keyword evidence="3" id="KW-1185">Reference proteome</keyword>
<accession>A0A220UFN7</accession>
<organism evidence="2 3">
    <name type="scientific">Brachybacterium avium</name>
    <dbReference type="NCBI Taxonomy" id="2017485"/>
    <lineage>
        <taxon>Bacteria</taxon>
        <taxon>Bacillati</taxon>
        <taxon>Actinomycetota</taxon>
        <taxon>Actinomycetes</taxon>
        <taxon>Micrococcales</taxon>
        <taxon>Dermabacteraceae</taxon>
        <taxon>Brachybacterium</taxon>
    </lineage>
</organism>
<evidence type="ECO:0000313" key="3">
    <source>
        <dbReference type="Proteomes" id="UP000198398"/>
    </source>
</evidence>
<dbReference type="RefSeq" id="WP_089065763.1">
    <property type="nucleotide sequence ID" value="NZ_CP022316.1"/>
</dbReference>
<name>A0A220UFN7_9MICO</name>
<dbReference type="KEGG" id="brv:CFK39_12685"/>
<evidence type="ECO:0008006" key="4">
    <source>
        <dbReference type="Google" id="ProtNLM"/>
    </source>
</evidence>
<dbReference type="OrthoDB" id="4793592at2"/>
<dbReference type="EMBL" id="CP022316">
    <property type="protein sequence ID" value="ASK66523.1"/>
    <property type="molecule type" value="Genomic_DNA"/>
</dbReference>